<keyword evidence="1" id="KW-0472">Membrane</keyword>
<sequence>MSPIGIAAIVLGVGYLFVRRLAGQRVELKSLLLMPVILTVIGATEIKNLGSASAAAIGVAAAGVLVSVLIGAVRGGTIGFGAREGQLWMRYRFSTILLWVVNIAVKAALIPLAGFVGAGASTLAEQSIMLAIGCGILAESGVVHLRSVRAARELGVELVWSTDRDGAVRTAPTNPARVGADTTWAS</sequence>
<evidence type="ECO:0000313" key="2">
    <source>
        <dbReference type="EMBL" id="XCG63279.1"/>
    </source>
</evidence>
<feature type="transmembrane region" description="Helical" evidence="1">
    <location>
        <begin position="96"/>
        <end position="116"/>
    </location>
</feature>
<organism evidence="2">
    <name type="scientific">Nakamurella sp. A5-74</name>
    <dbReference type="NCBI Taxonomy" id="3158264"/>
    <lineage>
        <taxon>Bacteria</taxon>
        <taxon>Bacillati</taxon>
        <taxon>Actinomycetota</taxon>
        <taxon>Actinomycetes</taxon>
        <taxon>Nakamurellales</taxon>
        <taxon>Nakamurellaceae</taxon>
        <taxon>Nakamurella</taxon>
    </lineage>
</organism>
<dbReference type="RefSeq" id="WP_353648894.1">
    <property type="nucleotide sequence ID" value="NZ_CP159218.1"/>
</dbReference>
<feature type="transmembrane region" description="Helical" evidence="1">
    <location>
        <begin position="128"/>
        <end position="145"/>
    </location>
</feature>
<dbReference type="EMBL" id="CP159218">
    <property type="protein sequence ID" value="XCG63279.1"/>
    <property type="molecule type" value="Genomic_DNA"/>
</dbReference>
<proteinExistence type="predicted"/>
<feature type="transmembrane region" description="Helical" evidence="1">
    <location>
        <begin position="30"/>
        <end position="46"/>
    </location>
</feature>
<accession>A0AAU8DMA5</accession>
<protein>
    <submittedName>
        <fullName evidence="2">DUF1453 domain-containing protein</fullName>
    </submittedName>
</protein>
<name>A0AAU8DMA5_9ACTN</name>
<feature type="transmembrane region" description="Helical" evidence="1">
    <location>
        <begin position="52"/>
        <end position="75"/>
    </location>
</feature>
<keyword evidence="1" id="KW-1133">Transmembrane helix</keyword>
<dbReference type="AlphaFoldDB" id="A0AAU8DMA5"/>
<reference evidence="2" key="1">
    <citation type="submission" date="2024-05" db="EMBL/GenBank/DDBJ databases">
        <authorList>
            <person name="Cai S.Y."/>
            <person name="Jin L.M."/>
            <person name="Li H.R."/>
        </authorList>
    </citation>
    <scope>NUCLEOTIDE SEQUENCE</scope>
    <source>
        <strain evidence="2">A5-74</strain>
    </source>
</reference>
<gene>
    <name evidence="2" type="ORF">ABLG96_19075</name>
</gene>
<evidence type="ECO:0000256" key="1">
    <source>
        <dbReference type="SAM" id="Phobius"/>
    </source>
</evidence>
<keyword evidence="1" id="KW-0812">Transmembrane</keyword>
<feature type="transmembrane region" description="Helical" evidence="1">
    <location>
        <begin position="6"/>
        <end position="23"/>
    </location>
</feature>